<dbReference type="Pfam" id="PF07177">
    <property type="entry name" value="Neuralized"/>
    <property type="match status" value="1"/>
</dbReference>
<organism evidence="3">
    <name type="scientific">Halomonas campaniensis</name>
    <dbReference type="NCBI Taxonomy" id="213554"/>
    <lineage>
        <taxon>Bacteria</taxon>
        <taxon>Pseudomonadati</taxon>
        <taxon>Pseudomonadota</taxon>
        <taxon>Gammaproteobacteria</taxon>
        <taxon>Oceanospirillales</taxon>
        <taxon>Halomonadaceae</taxon>
        <taxon>Halomonas</taxon>
    </lineage>
</organism>
<comment type="caution">
    <text evidence="3">The sequence shown here is derived from an EMBL/GenBank/DDBJ whole genome shotgun (WGS) entry which is preliminary data.</text>
</comment>
<keyword evidence="1" id="KW-0732">Signal</keyword>
<evidence type="ECO:0000256" key="1">
    <source>
        <dbReference type="SAM" id="SignalP"/>
    </source>
</evidence>
<dbReference type="InterPro" id="IPR006573">
    <property type="entry name" value="NHR_dom"/>
</dbReference>
<reference evidence="3" key="1">
    <citation type="journal article" date="2018" name="Nat. Biotechnol.">
        <title>A standardized bacterial taxonomy based on genome phylogeny substantially revises the tree of life.</title>
        <authorList>
            <person name="Parks D.H."/>
            <person name="Chuvochina M."/>
            <person name="Waite D.W."/>
            <person name="Rinke C."/>
            <person name="Skarshewski A."/>
            <person name="Chaumeil P.A."/>
            <person name="Hugenholtz P."/>
        </authorList>
    </citation>
    <scope>NUCLEOTIDE SEQUENCE [LARGE SCALE GENOMIC DNA]</scope>
    <source>
        <strain evidence="3">UBA11284</strain>
    </source>
</reference>
<feature type="chain" id="PRO_5017629197" description="NHR domain-containing protein" evidence="1">
    <location>
        <begin position="26"/>
        <end position="310"/>
    </location>
</feature>
<feature type="domain" description="NHR" evidence="2">
    <location>
        <begin position="2"/>
        <end position="87"/>
    </location>
</feature>
<dbReference type="EMBL" id="DOTR01000044">
    <property type="protein sequence ID" value="HCA02261.1"/>
    <property type="molecule type" value="Genomic_DNA"/>
</dbReference>
<evidence type="ECO:0000313" key="3">
    <source>
        <dbReference type="EMBL" id="HCA02261.1"/>
    </source>
</evidence>
<name>A0A3D0KGE7_9GAMM</name>
<dbReference type="InterPro" id="IPR043136">
    <property type="entry name" value="B30.2/SPRY_sf"/>
</dbReference>
<accession>A0A3D0KGE7</accession>
<protein>
    <recommendedName>
        <fullName evidence="2">NHR domain-containing protein</fullName>
    </recommendedName>
</protein>
<proteinExistence type="predicted"/>
<dbReference type="AlphaFoldDB" id="A0A3D0KGE7"/>
<dbReference type="Gene3D" id="2.60.120.920">
    <property type="match status" value="1"/>
</dbReference>
<feature type="signal peptide" evidence="1">
    <location>
        <begin position="1"/>
        <end position="25"/>
    </location>
</feature>
<sequence>MIMKKALKWAGAIAVGVTTFSAAHANDLVVESFAQSALTEEQKQAWQYYIAQESAQYGCQYGDDIRLQEDPRGTLQALANGDDMDPLQVTLRTFLFAGENVQTLLARNMVIASMECNPVYYFDGELIGHPVLPFEEHLDILLSKLRQTPELSAHMEFLRGTKAAAIDARWFWAFYLLDGDHYRLLGQNVDTIQQVARMFVGSLGNVMEENAFWLIYDNVFSQGIYVENTNECQGEQAEPNANIVVDKNIAWEMVEAFYREEGISSRGSWRPAVQQEGDGYQLAESTTIEDPINPYFNVSRRVTIKPQECQ</sequence>
<evidence type="ECO:0000259" key="2">
    <source>
        <dbReference type="Pfam" id="PF07177"/>
    </source>
</evidence>
<gene>
    <name evidence="3" type="ORF">DEO68_08795</name>
</gene>